<evidence type="ECO:0000313" key="1">
    <source>
        <dbReference type="EMBL" id="EGM51676.1"/>
    </source>
</evidence>
<sequence>MNDFEVFSAYVWCCEWHKKKADLKLIANQRVFNLKHSFFLFQSIKFHGHKKSAKCQFTKILSWIGS</sequence>
<accession>F7R061</accession>
<name>F7R061_9LACO</name>
<proteinExistence type="predicted"/>
<gene>
    <name evidence="1" type="ORF">LRU_01190</name>
</gene>
<comment type="caution">
    <text evidence="1">The sequence shown here is derived from an EMBL/GenBank/DDBJ whole genome shotgun (WGS) entry which is preliminary data.</text>
</comment>
<protein>
    <submittedName>
        <fullName evidence="1">Uncharacterized protein</fullName>
    </submittedName>
</protein>
<dbReference type="EMBL" id="AFOJ01000005">
    <property type="protein sequence ID" value="EGM51676.1"/>
    <property type="molecule type" value="Genomic_DNA"/>
</dbReference>
<evidence type="ECO:0000313" key="2">
    <source>
        <dbReference type="Proteomes" id="UP000002971"/>
    </source>
</evidence>
<dbReference type="AlphaFoldDB" id="F7R061"/>
<dbReference type="Proteomes" id="UP000002971">
    <property type="component" value="Unassembled WGS sequence"/>
</dbReference>
<reference evidence="1 2" key="1">
    <citation type="journal article" date="2011" name="J. Bacteriol.">
        <title>Genome Sequence of Lactobacillus ruminis SPM0211, Isolated from a Fecal Sample from a Healthy Korean.</title>
        <authorList>
            <person name="Lee S."/>
            <person name="Cho Y.J."/>
            <person name="Lee A.H."/>
            <person name="Chun J."/>
            <person name="Ha N.J."/>
            <person name="Ko G."/>
        </authorList>
    </citation>
    <scope>NUCLEOTIDE SEQUENCE [LARGE SCALE GENOMIC DNA]</scope>
    <source>
        <strain evidence="1 2">SPM0211</strain>
    </source>
</reference>
<organism evidence="1 2">
    <name type="scientific">Ligilactobacillus ruminis SPM0211</name>
    <dbReference type="NCBI Taxonomy" id="1040964"/>
    <lineage>
        <taxon>Bacteria</taxon>
        <taxon>Bacillati</taxon>
        <taxon>Bacillota</taxon>
        <taxon>Bacilli</taxon>
        <taxon>Lactobacillales</taxon>
        <taxon>Lactobacillaceae</taxon>
        <taxon>Ligilactobacillus</taxon>
    </lineage>
</organism>